<evidence type="ECO:0000256" key="3">
    <source>
        <dbReference type="ARBA" id="ARBA00023001"/>
    </source>
</evidence>
<dbReference type="GO" id="GO:0009986">
    <property type="term" value="C:cell surface"/>
    <property type="evidence" value="ECO:0007669"/>
    <property type="project" value="TreeGrafter"/>
</dbReference>
<dbReference type="GO" id="GO:0005576">
    <property type="term" value="C:extracellular region"/>
    <property type="evidence" value="ECO:0007669"/>
    <property type="project" value="TreeGrafter"/>
</dbReference>
<dbReference type="PANTHER" id="PTHR31297">
    <property type="entry name" value="GLUCAN ENDO-1,6-BETA-GLUCOSIDASE B"/>
    <property type="match status" value="1"/>
</dbReference>
<dbReference type="Proteomes" id="UP001167831">
    <property type="component" value="Unassembled WGS sequence"/>
</dbReference>
<dbReference type="EMBL" id="JAUEIE010000001">
    <property type="protein sequence ID" value="MDN0021451.1"/>
    <property type="molecule type" value="Genomic_DNA"/>
</dbReference>
<keyword evidence="5 7" id="KW-0326">Glycosidase</keyword>
<dbReference type="InterPro" id="IPR001547">
    <property type="entry name" value="Glyco_hydro_5"/>
</dbReference>
<evidence type="ECO:0000256" key="7">
    <source>
        <dbReference type="RuleBase" id="RU361153"/>
    </source>
</evidence>
<evidence type="ECO:0000313" key="11">
    <source>
        <dbReference type="Proteomes" id="UP001167831"/>
    </source>
</evidence>
<gene>
    <name evidence="9" type="ORF">QVN81_00205</name>
    <name evidence="10" type="ORF">QVN84_00200</name>
</gene>
<dbReference type="PROSITE" id="PS00659">
    <property type="entry name" value="GLYCOSYL_HYDROL_F5"/>
    <property type="match status" value="1"/>
</dbReference>
<dbReference type="Pfam" id="PF00150">
    <property type="entry name" value="Cellulase"/>
    <property type="match status" value="1"/>
</dbReference>
<dbReference type="InterPro" id="IPR018087">
    <property type="entry name" value="Glyco_hydro_5_CS"/>
</dbReference>
<accession>A0AAW7JKK6</accession>
<evidence type="ECO:0000256" key="1">
    <source>
        <dbReference type="ARBA" id="ARBA00005641"/>
    </source>
</evidence>
<reference evidence="10" key="2">
    <citation type="submission" date="2023-08" db="EMBL/GenBank/DDBJ databases">
        <title>Identification and characterization of horizontal gene transfer across gut microbiota members of farm animals based on homology search.</title>
        <authorList>
            <person name="Schwarzerova J."/>
            <person name="Nykrynova M."/>
            <person name="Jureckova K."/>
            <person name="Cejkova D."/>
            <person name="Rychlik I."/>
        </authorList>
    </citation>
    <scope>NUCLEOTIDE SEQUENCE</scope>
    <source>
        <strain evidence="10">ET15</strain>
        <strain evidence="9">ET37</strain>
    </source>
</reference>
<evidence type="ECO:0000256" key="4">
    <source>
        <dbReference type="ARBA" id="ARBA00023277"/>
    </source>
</evidence>
<dbReference type="Gene3D" id="3.20.20.80">
    <property type="entry name" value="Glycosidases"/>
    <property type="match status" value="1"/>
</dbReference>
<feature type="domain" description="Glycoside hydrolase family 5" evidence="8">
    <location>
        <begin position="80"/>
        <end position="323"/>
    </location>
</feature>
<dbReference type="InterPro" id="IPR017853">
    <property type="entry name" value="GH"/>
</dbReference>
<keyword evidence="2 7" id="KW-0378">Hydrolase</keyword>
<dbReference type="AlphaFoldDB" id="A0AAW7JKK6"/>
<keyword evidence="3" id="KW-0136">Cellulose degradation</keyword>
<dbReference type="InterPro" id="IPR050386">
    <property type="entry name" value="Glycosyl_hydrolase_5"/>
</dbReference>
<evidence type="ECO:0000256" key="6">
    <source>
        <dbReference type="ARBA" id="ARBA00023326"/>
    </source>
</evidence>
<evidence type="ECO:0000313" key="9">
    <source>
        <dbReference type="EMBL" id="MDN0021451.1"/>
    </source>
</evidence>
<keyword evidence="6" id="KW-0624">Polysaccharide degradation</keyword>
<protein>
    <submittedName>
        <fullName evidence="10">Glycoside hydrolase family 5 protein</fullName>
    </submittedName>
</protein>
<keyword evidence="11" id="KW-1185">Reference proteome</keyword>
<dbReference type="Proteomes" id="UP001168478">
    <property type="component" value="Unassembled WGS sequence"/>
</dbReference>
<sequence length="399" mass="45744">MLCTATLAVSATGRFVRVEGENLVRADGSRLYITGTNLGNWLNPEGYMFGFSKTNSGWMIDIMLRQMVGPDETAAFWKAFKDSYITRDDIRFIASTGANTVRLPFNYKLFTDEDYMGLSSAQDGFARVDSLVSWCRDYGLYLILDMHDCPGGQTGDNIDDSYGYPWLFESDTSRRQFIRIWCDIASRYKDESVILGYELMNEPIAHFFENKDELNEKLEPLYRQAVNAIRKIDSNHVILLGGAQWNSVFSVFSDWKFDANIMYTCHRYGGPATAEAIKDYIEFRDRTGLPMYMGELGHNTDEWQADFVNVLRSNNIGYTFWPYKKVDGSCMSAVVRPEGWDSVVVRFSESVRTTYADIRMARPAQDEALRILRQYIENVKFANCRPQYSYIKSTGLRAG</sequence>
<keyword evidence="4" id="KW-0119">Carbohydrate metabolism</keyword>
<evidence type="ECO:0000313" key="12">
    <source>
        <dbReference type="Proteomes" id="UP001168478"/>
    </source>
</evidence>
<evidence type="ECO:0000313" key="10">
    <source>
        <dbReference type="EMBL" id="MDN0023948.1"/>
    </source>
</evidence>
<organism evidence="10 12">
    <name type="scientific">Leyella lascolaii</name>
    <dbReference type="NCBI Taxonomy" id="1776379"/>
    <lineage>
        <taxon>Bacteria</taxon>
        <taxon>Pseudomonadati</taxon>
        <taxon>Bacteroidota</taxon>
        <taxon>Bacteroidia</taxon>
        <taxon>Bacteroidales</taxon>
        <taxon>Prevotellaceae</taxon>
        <taxon>Leyella</taxon>
    </lineage>
</organism>
<evidence type="ECO:0000256" key="5">
    <source>
        <dbReference type="ARBA" id="ARBA00023295"/>
    </source>
</evidence>
<dbReference type="EMBL" id="JAUEIF010000001">
    <property type="protein sequence ID" value="MDN0023948.1"/>
    <property type="molecule type" value="Genomic_DNA"/>
</dbReference>
<dbReference type="GO" id="GO:0008422">
    <property type="term" value="F:beta-glucosidase activity"/>
    <property type="evidence" value="ECO:0007669"/>
    <property type="project" value="TreeGrafter"/>
</dbReference>
<reference evidence="10" key="1">
    <citation type="submission" date="2023-06" db="EMBL/GenBank/DDBJ databases">
        <authorList>
            <person name="Zeman M."/>
            <person name="Kubasova T."/>
            <person name="Jahodarova E."/>
            <person name="Nykrynova M."/>
            <person name="Rychlik I."/>
        </authorList>
    </citation>
    <scope>NUCLEOTIDE SEQUENCE</scope>
    <source>
        <strain evidence="10">ET15</strain>
        <strain evidence="9">ET37</strain>
    </source>
</reference>
<name>A0AAW7JKK6_9BACT</name>
<dbReference type="SUPFAM" id="SSF51445">
    <property type="entry name" value="(Trans)glycosidases"/>
    <property type="match status" value="1"/>
</dbReference>
<proteinExistence type="inferred from homology"/>
<dbReference type="RefSeq" id="WP_289824615.1">
    <property type="nucleotide sequence ID" value="NZ_JAUEIE010000001.1"/>
</dbReference>
<comment type="caution">
    <text evidence="10">The sequence shown here is derived from an EMBL/GenBank/DDBJ whole genome shotgun (WGS) entry which is preliminary data.</text>
</comment>
<dbReference type="GO" id="GO:0030245">
    <property type="term" value="P:cellulose catabolic process"/>
    <property type="evidence" value="ECO:0007669"/>
    <property type="project" value="UniProtKB-KW"/>
</dbReference>
<evidence type="ECO:0000259" key="8">
    <source>
        <dbReference type="Pfam" id="PF00150"/>
    </source>
</evidence>
<evidence type="ECO:0000256" key="2">
    <source>
        <dbReference type="ARBA" id="ARBA00022801"/>
    </source>
</evidence>
<dbReference type="PANTHER" id="PTHR31297:SF41">
    <property type="entry name" value="ENDOGLUCANASE, PUTATIVE (AFU_ORTHOLOGUE AFUA_5G01830)-RELATED"/>
    <property type="match status" value="1"/>
</dbReference>
<comment type="similarity">
    <text evidence="1 7">Belongs to the glycosyl hydrolase 5 (cellulase A) family.</text>
</comment>